<dbReference type="AlphaFoldDB" id="A0A533QFI0"/>
<dbReference type="EMBL" id="SULG01000050">
    <property type="protein sequence ID" value="TLD41391.1"/>
    <property type="molecule type" value="Genomic_DNA"/>
</dbReference>
<reference evidence="1 2" key="1">
    <citation type="submission" date="2019-04" db="EMBL/GenBank/DDBJ databases">
        <title>Genome of a novel bacterium Candidatus Jettenia ecosi reconstructed from metagenome of an anammox bioreactor.</title>
        <authorList>
            <person name="Mardanov A.V."/>
            <person name="Beletsky A.V."/>
            <person name="Ravin N.V."/>
            <person name="Botchkova E.A."/>
            <person name="Litti Y.V."/>
            <person name="Nozhevnikova A.N."/>
        </authorList>
    </citation>
    <scope>NUCLEOTIDE SEQUENCE [LARGE SCALE GENOMIC DNA]</scope>
    <source>
        <strain evidence="1">J2</strain>
    </source>
</reference>
<comment type="caution">
    <text evidence="1">The sequence shown here is derived from an EMBL/GenBank/DDBJ whole genome shotgun (WGS) entry which is preliminary data.</text>
</comment>
<evidence type="ECO:0000313" key="2">
    <source>
        <dbReference type="Proteomes" id="UP000319783"/>
    </source>
</evidence>
<accession>A0A533QFI0</accession>
<organism evidence="1 2">
    <name type="scientific">Candidatus Jettenia ecosi</name>
    <dbReference type="NCBI Taxonomy" id="2494326"/>
    <lineage>
        <taxon>Bacteria</taxon>
        <taxon>Pseudomonadati</taxon>
        <taxon>Planctomycetota</taxon>
        <taxon>Candidatus Brocadiia</taxon>
        <taxon>Candidatus Brocadiales</taxon>
        <taxon>Candidatus Brocadiaceae</taxon>
        <taxon>Candidatus Jettenia</taxon>
    </lineage>
</organism>
<protein>
    <submittedName>
        <fullName evidence="1">Uncharacterized protein</fullName>
    </submittedName>
</protein>
<proteinExistence type="predicted"/>
<name>A0A533QFI0_9BACT</name>
<evidence type="ECO:0000313" key="1">
    <source>
        <dbReference type="EMBL" id="TLD41391.1"/>
    </source>
</evidence>
<dbReference type="Proteomes" id="UP000319783">
    <property type="component" value="Unassembled WGS sequence"/>
</dbReference>
<gene>
    <name evidence="1" type="ORF">JETT_2348</name>
</gene>
<sequence length="43" mass="4869">MGTILDIYHSRRILTSVVNIVKGIFTKGGMHGINIDNDFCFRD</sequence>